<dbReference type="EMBL" id="BT096143">
    <property type="protein sequence ID" value="ACU20368.1"/>
    <property type="molecule type" value="mRNA"/>
</dbReference>
<name>C6TEW6_SOYBN</name>
<dbReference type="AlphaFoldDB" id="C6TEW6"/>
<accession>C6TEW6</accession>
<evidence type="ECO:0000313" key="1">
    <source>
        <dbReference type="EMBL" id="ACU20368.1"/>
    </source>
</evidence>
<proteinExistence type="evidence at transcript level"/>
<sequence length="59" mass="7135">MLINIPFLCRVNLKQGNHGGRGYVTMFYMFNIFQLNLFDYFSQDRLIWYLASFYLTLKV</sequence>
<organism evidence="1">
    <name type="scientific">Glycine max</name>
    <name type="common">Soybean</name>
    <name type="synonym">Glycine hispida</name>
    <dbReference type="NCBI Taxonomy" id="3847"/>
    <lineage>
        <taxon>Eukaryota</taxon>
        <taxon>Viridiplantae</taxon>
        <taxon>Streptophyta</taxon>
        <taxon>Embryophyta</taxon>
        <taxon>Tracheophyta</taxon>
        <taxon>Spermatophyta</taxon>
        <taxon>Magnoliopsida</taxon>
        <taxon>eudicotyledons</taxon>
        <taxon>Gunneridae</taxon>
        <taxon>Pentapetalae</taxon>
        <taxon>rosids</taxon>
        <taxon>fabids</taxon>
        <taxon>Fabales</taxon>
        <taxon>Fabaceae</taxon>
        <taxon>Papilionoideae</taxon>
        <taxon>50 kb inversion clade</taxon>
        <taxon>NPAAA clade</taxon>
        <taxon>indigoferoid/millettioid clade</taxon>
        <taxon>Phaseoleae</taxon>
        <taxon>Glycine</taxon>
        <taxon>Glycine subgen. Soja</taxon>
    </lineage>
</organism>
<protein>
    <submittedName>
        <fullName evidence="1">Uncharacterized protein</fullName>
    </submittedName>
</protein>
<reference evidence="1" key="1">
    <citation type="submission" date="2009-08" db="EMBL/GenBank/DDBJ databases">
        <authorList>
            <person name="Cheung F."/>
            <person name="Xiao Y."/>
            <person name="Chan A."/>
            <person name="Moskal W."/>
            <person name="Town C.D."/>
        </authorList>
    </citation>
    <scope>NUCLEOTIDE SEQUENCE</scope>
</reference>